<feature type="region of interest" description="Disordered" evidence="3">
    <location>
        <begin position="261"/>
        <end position="287"/>
    </location>
</feature>
<dbReference type="OrthoDB" id="8872210at2"/>
<evidence type="ECO:0000256" key="4">
    <source>
        <dbReference type="SAM" id="SignalP"/>
    </source>
</evidence>
<comment type="similarity">
    <text evidence="1">Belongs to the amidase family.</text>
</comment>
<dbReference type="AlphaFoldDB" id="A0A4Y8UHF2"/>
<dbReference type="Pfam" id="PF01425">
    <property type="entry name" value="Amidase"/>
    <property type="match status" value="1"/>
</dbReference>
<feature type="chain" id="PRO_5021352604" evidence="4">
    <location>
        <begin position="28"/>
        <end position="504"/>
    </location>
</feature>
<keyword evidence="7" id="KW-1185">Reference proteome</keyword>
<evidence type="ECO:0000256" key="3">
    <source>
        <dbReference type="SAM" id="MobiDB-lite"/>
    </source>
</evidence>
<dbReference type="InterPro" id="IPR000120">
    <property type="entry name" value="Amidase"/>
</dbReference>
<feature type="signal peptide" evidence="4">
    <location>
        <begin position="1"/>
        <end position="27"/>
    </location>
</feature>
<dbReference type="InterPro" id="IPR020556">
    <property type="entry name" value="Amidase_CS"/>
</dbReference>
<dbReference type="SUPFAM" id="SSF75304">
    <property type="entry name" value="Amidase signature (AS) enzymes"/>
    <property type="match status" value="1"/>
</dbReference>
<accession>A0A4Y8UHF2</accession>
<dbReference type="NCBIfam" id="TIGR01409">
    <property type="entry name" value="TAT_signal_seq"/>
    <property type="match status" value="1"/>
</dbReference>
<dbReference type="InterPro" id="IPR023631">
    <property type="entry name" value="Amidase_dom"/>
</dbReference>
<organism evidence="6 7">
    <name type="scientific">Gammaproteobacteria bacterium LSUCC0057</name>
    <dbReference type="NCBI Taxonomy" id="2559237"/>
    <lineage>
        <taxon>Bacteria</taxon>
        <taxon>Pseudomonadati</taxon>
        <taxon>Pseudomonadota</taxon>
        <taxon>Gammaproteobacteria</taxon>
        <taxon>Cellvibrionales</taxon>
        <taxon>Porticoccaceae</taxon>
        <taxon>SAR92 clade</taxon>
    </lineage>
</organism>
<dbReference type="InterPro" id="IPR036928">
    <property type="entry name" value="AS_sf"/>
</dbReference>
<name>A0A4Y8UHF2_9GAMM</name>
<dbReference type="PROSITE" id="PS51318">
    <property type="entry name" value="TAT"/>
    <property type="match status" value="1"/>
</dbReference>
<keyword evidence="2 4" id="KW-0732">Signal</keyword>
<dbReference type="PROSITE" id="PS00571">
    <property type="entry name" value="AMIDASES"/>
    <property type="match status" value="1"/>
</dbReference>
<dbReference type="PANTHER" id="PTHR11895:SF7">
    <property type="entry name" value="GLUTAMYL-TRNA(GLN) AMIDOTRANSFERASE SUBUNIT A, MITOCHONDRIAL"/>
    <property type="match status" value="1"/>
</dbReference>
<proteinExistence type="inferred from homology"/>
<feature type="domain" description="Amidase" evidence="5">
    <location>
        <begin position="59"/>
        <end position="484"/>
    </location>
</feature>
<evidence type="ECO:0000313" key="6">
    <source>
        <dbReference type="EMBL" id="TFH67591.1"/>
    </source>
</evidence>
<dbReference type="Gene3D" id="3.90.1300.10">
    <property type="entry name" value="Amidase signature (AS) domain"/>
    <property type="match status" value="1"/>
</dbReference>
<comment type="caution">
    <text evidence="6">The sequence shown here is derived from an EMBL/GenBank/DDBJ whole genome shotgun (WGS) entry which is preliminary data.</text>
</comment>
<gene>
    <name evidence="6" type="ORF">E3W66_07765</name>
</gene>
<dbReference type="EMBL" id="SPIA01000003">
    <property type="protein sequence ID" value="TFH67591.1"/>
    <property type="molecule type" value="Genomic_DNA"/>
</dbReference>
<evidence type="ECO:0000313" key="7">
    <source>
        <dbReference type="Proteomes" id="UP000298133"/>
    </source>
</evidence>
<sequence>MSVSRRDFLGLTAAASALVAAGPHALAASGGGLSFEEYRQFDALGLAAAIRRGHFTAGEVLAAALARTAAVNPAINAVVIGHADYARQQLADGVGHGPFAGVPFLLKDLGMQLRGTVTSQGSRFYAGRVADHTDTLVQRYLDAGLLMMGKSASPEFGGTTTTESLLYGATRNPWDLTKTTGGSSGGAAAAVAAGILPMANATDGGGSIRIPASCCGLFGLKPSRGRTPHGPQALTSLMSVSHCVSRSVRDSAALLDASAAMEPGAAGGPPPPSMSFLQASQTPPQPQRIGLVLTPISGSPVDSDCRTAVEQSAALLESLGHRVEPIELPIDAGEFFQATGVVMAAGNVARIQQRERELGRAVTEDDLEPLIYQRYRNALAHTAADYHRAVNSLHRIGAKLATLHQQYPLLLSPTLANPPLPIGRLALTRLDSGYLSDVLSYSAFTMLANASGAPAASLPLHWSDEGLPIGVMLSADYGGEALLLQVAGQLEQAQPWFDRTPTNL</sequence>
<dbReference type="InterPro" id="IPR006311">
    <property type="entry name" value="TAT_signal"/>
</dbReference>
<dbReference type="InterPro" id="IPR019546">
    <property type="entry name" value="TAT_signal_bac_arc"/>
</dbReference>
<dbReference type="GO" id="GO:0003824">
    <property type="term" value="F:catalytic activity"/>
    <property type="evidence" value="ECO:0007669"/>
    <property type="project" value="InterPro"/>
</dbReference>
<evidence type="ECO:0000259" key="5">
    <source>
        <dbReference type="Pfam" id="PF01425"/>
    </source>
</evidence>
<evidence type="ECO:0000256" key="2">
    <source>
        <dbReference type="ARBA" id="ARBA00022729"/>
    </source>
</evidence>
<dbReference type="PANTHER" id="PTHR11895">
    <property type="entry name" value="TRANSAMIDASE"/>
    <property type="match status" value="1"/>
</dbReference>
<reference evidence="6 7" key="1">
    <citation type="submission" date="2019-03" db="EMBL/GenBank/DDBJ databases">
        <title>Draft genome of Gammaproteobacteria bacterium LSUCC0057, a member of the SAR92 clade.</title>
        <authorList>
            <person name="Lanclos V.C."/>
            <person name="Doiron C."/>
            <person name="Henson M.W."/>
            <person name="Thrash J.C."/>
        </authorList>
    </citation>
    <scope>NUCLEOTIDE SEQUENCE [LARGE SCALE GENOMIC DNA]</scope>
    <source>
        <strain evidence="6 7">LSUCC0057</strain>
    </source>
</reference>
<protein>
    <submittedName>
        <fullName evidence="6">Twin-arginine translocation signal domain-containing protein</fullName>
    </submittedName>
</protein>
<dbReference type="Proteomes" id="UP000298133">
    <property type="component" value="Unassembled WGS sequence"/>
</dbReference>
<evidence type="ECO:0000256" key="1">
    <source>
        <dbReference type="ARBA" id="ARBA00009199"/>
    </source>
</evidence>